<evidence type="ECO:0000256" key="6">
    <source>
        <dbReference type="ARBA" id="ARBA00023224"/>
    </source>
</evidence>
<evidence type="ECO:0000313" key="12">
    <source>
        <dbReference type="EMBL" id="OFH97966.1"/>
    </source>
</evidence>
<proteinExistence type="inferred from homology"/>
<dbReference type="SMART" id="SM00304">
    <property type="entry name" value="HAMP"/>
    <property type="match status" value="1"/>
</dbReference>
<protein>
    <submittedName>
        <fullName evidence="12">Methyl-accepting chemotaxis protein McpC</fullName>
    </submittedName>
</protein>
<keyword evidence="4 9" id="KW-1133">Transmembrane helix</keyword>
<dbReference type="Gene3D" id="1.10.287.950">
    <property type="entry name" value="Methyl-accepting chemotaxis protein"/>
    <property type="match status" value="1"/>
</dbReference>
<evidence type="ECO:0000256" key="3">
    <source>
        <dbReference type="ARBA" id="ARBA00022692"/>
    </source>
</evidence>
<evidence type="ECO:0000256" key="2">
    <source>
        <dbReference type="ARBA" id="ARBA00022475"/>
    </source>
</evidence>
<dbReference type="Pfam" id="PF00015">
    <property type="entry name" value="MCPsignal"/>
    <property type="match status" value="1"/>
</dbReference>
<dbReference type="CDD" id="cd06225">
    <property type="entry name" value="HAMP"/>
    <property type="match status" value="1"/>
</dbReference>
<feature type="transmembrane region" description="Helical" evidence="9">
    <location>
        <begin position="294"/>
        <end position="315"/>
    </location>
</feature>
<dbReference type="SMART" id="SM00283">
    <property type="entry name" value="MA"/>
    <property type="match status" value="1"/>
</dbReference>
<dbReference type="PANTHER" id="PTHR32089">
    <property type="entry name" value="METHYL-ACCEPTING CHEMOTAXIS PROTEIN MCPB"/>
    <property type="match status" value="1"/>
</dbReference>
<dbReference type="STRING" id="1121290.CLAOCE_22910"/>
<name>A0A1E8EVF6_9CLOT</name>
<dbReference type="PANTHER" id="PTHR32089:SF112">
    <property type="entry name" value="LYSOZYME-LIKE PROTEIN-RELATED"/>
    <property type="match status" value="1"/>
</dbReference>
<dbReference type="InterPro" id="IPR029151">
    <property type="entry name" value="Sensor-like_sf"/>
</dbReference>
<reference evidence="12 13" key="1">
    <citation type="submission" date="2016-06" db="EMBL/GenBank/DDBJ databases">
        <title>Genome sequence of Clostridium acetireducens DSM 10703.</title>
        <authorList>
            <person name="Poehlein A."/>
            <person name="Fluechter S."/>
            <person name="Duerre P."/>
            <person name="Daniel R."/>
        </authorList>
    </citation>
    <scope>NUCLEOTIDE SEQUENCE [LARGE SCALE GENOMIC DNA]</scope>
    <source>
        <strain evidence="12 13">DSM 10703</strain>
    </source>
</reference>
<dbReference type="GO" id="GO:0007165">
    <property type="term" value="P:signal transduction"/>
    <property type="evidence" value="ECO:0007669"/>
    <property type="project" value="UniProtKB-KW"/>
</dbReference>
<evidence type="ECO:0000313" key="13">
    <source>
        <dbReference type="Proteomes" id="UP000175744"/>
    </source>
</evidence>
<comment type="subcellular location">
    <subcellularLocation>
        <location evidence="1">Cell membrane</location>
        <topology evidence="1">Multi-pass membrane protein</topology>
    </subcellularLocation>
</comment>
<accession>A0A1E8EVF6</accession>
<comment type="similarity">
    <text evidence="7">Belongs to the methyl-accepting chemotaxis (MCP) protein family.</text>
</comment>
<evidence type="ECO:0000256" key="7">
    <source>
        <dbReference type="ARBA" id="ARBA00029447"/>
    </source>
</evidence>
<evidence type="ECO:0000256" key="5">
    <source>
        <dbReference type="ARBA" id="ARBA00023136"/>
    </source>
</evidence>
<gene>
    <name evidence="12" type="primary">mcpC_3</name>
    <name evidence="12" type="ORF">CLOACE_22910</name>
</gene>
<dbReference type="Pfam" id="PF17203">
    <property type="entry name" value="sCache_3_2"/>
    <property type="match status" value="1"/>
</dbReference>
<keyword evidence="6 8" id="KW-0807">Transducer</keyword>
<evidence type="ECO:0000256" key="9">
    <source>
        <dbReference type="SAM" id="Phobius"/>
    </source>
</evidence>
<evidence type="ECO:0000256" key="8">
    <source>
        <dbReference type="PROSITE-ProRule" id="PRU00284"/>
    </source>
</evidence>
<evidence type="ECO:0000256" key="4">
    <source>
        <dbReference type="ARBA" id="ARBA00022989"/>
    </source>
</evidence>
<dbReference type="InterPro" id="IPR003660">
    <property type="entry name" value="HAMP_dom"/>
</dbReference>
<evidence type="ECO:0000259" key="11">
    <source>
        <dbReference type="PROSITE" id="PS50885"/>
    </source>
</evidence>
<evidence type="ECO:0000256" key="1">
    <source>
        <dbReference type="ARBA" id="ARBA00004651"/>
    </source>
</evidence>
<sequence>MRNKFIKNKSIKFKVLTTPLCILFLVISIISLTAISIAKSKLVKQMKIDGINLATQISRQVSKNSQSMKVINNDIELRIHTLATFLAQNSENVNNDYLKQLAKYFQVDEVNVTDEKGKVIYSNLDTAIDAVFGPDHISYSVVKGDKNTLMEDIRKSRETGDYYKYGYVRKPKGGMIQIGILSNQIYKLIQSVSSERIIDELVQDKNIVYASVIGEDLKVIADSNKTNIGKTIKDENLKDIMLSQKDFVDITSYNGKKNNVCRVIVPLYKSGDNIGVVEVGLSMANVYSTMIESITLILIIASISFLITALIFYSISKDITNPLKEIVVVSKKIGNGDLNNTINIDGEDEVGVLAKNFKVMCDNLRQALFSVKSQANKTEDMASSLNANAEEMTSATNEVASSIQSVTKGSYEQSNDLTVVLDKVTILTSEIDNIISRLDKIKYNSNDTMEKANEGKEKINLLLGSIECIKESFENVVSKIVILNESVSKVGNITEVINGISEQTNLLALNAAIEAARAGEAGKGFSVVAEEIRELAEKSRHSTVEIQKLVSSISNETKDVSSNTSQVKGLVEEQIDIVNVSINSFNNILKSIALVVPMIEDTYEALNITNESKEIVFEKVESLSYISQENSASSEEVSASSEELLANSEEVCKFANELNFVAEELKNTLEKFTL</sequence>
<feature type="domain" description="HAMP" evidence="11">
    <location>
        <begin position="317"/>
        <end position="369"/>
    </location>
</feature>
<dbReference type="SUPFAM" id="SSF58104">
    <property type="entry name" value="Methyl-accepting chemotaxis protein (MCP) signaling domain"/>
    <property type="match status" value="1"/>
</dbReference>
<keyword evidence="13" id="KW-1185">Reference proteome</keyword>
<dbReference type="PROSITE" id="PS50111">
    <property type="entry name" value="CHEMOTAXIS_TRANSDUC_2"/>
    <property type="match status" value="1"/>
</dbReference>
<organism evidence="12 13">
    <name type="scientific">Clostridium acetireducens DSM 10703</name>
    <dbReference type="NCBI Taxonomy" id="1121290"/>
    <lineage>
        <taxon>Bacteria</taxon>
        <taxon>Bacillati</taxon>
        <taxon>Bacillota</taxon>
        <taxon>Clostridia</taxon>
        <taxon>Eubacteriales</taxon>
        <taxon>Clostridiaceae</taxon>
        <taxon>Clostridium</taxon>
    </lineage>
</organism>
<dbReference type="PATRIC" id="fig|1121290.3.peg.2318"/>
<keyword evidence="5 9" id="KW-0472">Membrane</keyword>
<dbReference type="Proteomes" id="UP000175744">
    <property type="component" value="Unassembled WGS sequence"/>
</dbReference>
<evidence type="ECO:0000259" key="10">
    <source>
        <dbReference type="PROSITE" id="PS50111"/>
    </source>
</evidence>
<dbReference type="Gene3D" id="3.30.450.20">
    <property type="entry name" value="PAS domain"/>
    <property type="match status" value="1"/>
</dbReference>
<keyword evidence="2" id="KW-1003">Cell membrane</keyword>
<dbReference type="Gene3D" id="6.10.340.10">
    <property type="match status" value="1"/>
</dbReference>
<dbReference type="InterPro" id="IPR004089">
    <property type="entry name" value="MCPsignal_dom"/>
</dbReference>
<keyword evidence="3 9" id="KW-0812">Transmembrane</keyword>
<dbReference type="Pfam" id="PF00672">
    <property type="entry name" value="HAMP"/>
    <property type="match status" value="1"/>
</dbReference>
<dbReference type="RefSeq" id="WP_070111383.1">
    <property type="nucleotide sequence ID" value="NZ_LZFO01000068.1"/>
</dbReference>
<dbReference type="GO" id="GO:0005886">
    <property type="term" value="C:plasma membrane"/>
    <property type="evidence" value="ECO:0007669"/>
    <property type="project" value="UniProtKB-SubCell"/>
</dbReference>
<comment type="caution">
    <text evidence="12">The sequence shown here is derived from an EMBL/GenBank/DDBJ whole genome shotgun (WGS) entry which is preliminary data.</text>
</comment>
<dbReference type="OrthoDB" id="369336at2"/>
<dbReference type="AlphaFoldDB" id="A0A1E8EVF6"/>
<feature type="domain" description="Methyl-accepting transducer" evidence="10">
    <location>
        <begin position="388"/>
        <end position="645"/>
    </location>
</feature>
<dbReference type="SUPFAM" id="SSF103190">
    <property type="entry name" value="Sensory domain-like"/>
    <property type="match status" value="1"/>
</dbReference>
<dbReference type="EMBL" id="LZFO01000068">
    <property type="protein sequence ID" value="OFH97966.1"/>
    <property type="molecule type" value="Genomic_DNA"/>
</dbReference>
<dbReference type="InterPro" id="IPR033463">
    <property type="entry name" value="sCache_3"/>
</dbReference>
<dbReference type="PROSITE" id="PS50885">
    <property type="entry name" value="HAMP"/>
    <property type="match status" value="1"/>
</dbReference>